<sequence>MAAALETTPSGDPDVTKTARNLHSRALVSPARHEQSKRWSPCRSEPSHWRVQRRAGPLRGRNPRRIEEESARVGESRQLGKGRLLSSPSPFLPTSTAETQELRRELALLRAQNEKLASELNSLRTQFGTPLSSSVEEENIDRELPTPIESRVTALETQVTAIETQLADLPKIIHDTITRQMYSVITQRVGPMRYDNRPSKSNRVIPDESDFSEDSCTSAPGTSGLGSVNVTPPSSRARASQPLTLTQWNCRGLKDRKKRAHLRLYLETLEFLVAVVALQEPGAGVKLTNYTTFQHNPQTCILVHKQYTAQEVTLPTTPPFSYTMVSMSGRNTWRLFRALIDPTQTRTETQRHLHRVMQNFTGTTAQLAHTLRHRYLCTTKDPRTTAYSYAGKENTELDTPFQLHDLRAALSKMKRGTAPGRDKVTVKLLANLPDKAYAALLKYINNIGTEHKQEVGTDVALMDLVNDDVRHSLQFDVLLQGPQQDARCTEEFASTARQQLLRVTDMEDDGVAQLQ</sequence>
<keyword evidence="2" id="KW-1185">Reference proteome</keyword>
<evidence type="ECO:0000313" key="1">
    <source>
        <dbReference type="EMBL" id="KAH7978750.1"/>
    </source>
</evidence>
<organism evidence="1 2">
    <name type="scientific">Dermacentor silvarum</name>
    <name type="common">Tick</name>
    <dbReference type="NCBI Taxonomy" id="543639"/>
    <lineage>
        <taxon>Eukaryota</taxon>
        <taxon>Metazoa</taxon>
        <taxon>Ecdysozoa</taxon>
        <taxon>Arthropoda</taxon>
        <taxon>Chelicerata</taxon>
        <taxon>Arachnida</taxon>
        <taxon>Acari</taxon>
        <taxon>Parasitiformes</taxon>
        <taxon>Ixodida</taxon>
        <taxon>Ixodoidea</taxon>
        <taxon>Ixodidae</taxon>
        <taxon>Rhipicephalinae</taxon>
        <taxon>Dermacentor</taxon>
    </lineage>
</organism>
<name>A0ACB8DW78_DERSI</name>
<accession>A0ACB8DW78</accession>
<dbReference type="EMBL" id="CM023470">
    <property type="protein sequence ID" value="KAH7978750.1"/>
    <property type="molecule type" value="Genomic_DNA"/>
</dbReference>
<proteinExistence type="predicted"/>
<dbReference type="Proteomes" id="UP000821865">
    <property type="component" value="Chromosome 1"/>
</dbReference>
<protein>
    <submittedName>
        <fullName evidence="1">Uncharacterized protein</fullName>
    </submittedName>
</protein>
<evidence type="ECO:0000313" key="2">
    <source>
        <dbReference type="Proteomes" id="UP000821865"/>
    </source>
</evidence>
<comment type="caution">
    <text evidence="1">The sequence shown here is derived from an EMBL/GenBank/DDBJ whole genome shotgun (WGS) entry which is preliminary data.</text>
</comment>
<reference evidence="1" key="1">
    <citation type="submission" date="2020-05" db="EMBL/GenBank/DDBJ databases">
        <title>Large-scale comparative analyses of tick genomes elucidate their genetic diversity and vector capacities.</title>
        <authorList>
            <person name="Jia N."/>
            <person name="Wang J."/>
            <person name="Shi W."/>
            <person name="Du L."/>
            <person name="Sun Y."/>
            <person name="Zhan W."/>
            <person name="Jiang J."/>
            <person name="Wang Q."/>
            <person name="Zhang B."/>
            <person name="Ji P."/>
            <person name="Sakyi L.B."/>
            <person name="Cui X."/>
            <person name="Yuan T."/>
            <person name="Jiang B."/>
            <person name="Yang W."/>
            <person name="Lam T.T.-Y."/>
            <person name="Chang Q."/>
            <person name="Ding S."/>
            <person name="Wang X."/>
            <person name="Zhu J."/>
            <person name="Ruan X."/>
            <person name="Zhao L."/>
            <person name="Wei J."/>
            <person name="Que T."/>
            <person name="Du C."/>
            <person name="Cheng J."/>
            <person name="Dai P."/>
            <person name="Han X."/>
            <person name="Huang E."/>
            <person name="Gao Y."/>
            <person name="Liu J."/>
            <person name="Shao H."/>
            <person name="Ye R."/>
            <person name="Li L."/>
            <person name="Wei W."/>
            <person name="Wang X."/>
            <person name="Wang C."/>
            <person name="Yang T."/>
            <person name="Huo Q."/>
            <person name="Li W."/>
            <person name="Guo W."/>
            <person name="Chen H."/>
            <person name="Zhou L."/>
            <person name="Ni X."/>
            <person name="Tian J."/>
            <person name="Zhou Y."/>
            <person name="Sheng Y."/>
            <person name="Liu T."/>
            <person name="Pan Y."/>
            <person name="Xia L."/>
            <person name="Li J."/>
            <person name="Zhao F."/>
            <person name="Cao W."/>
        </authorList>
    </citation>
    <scope>NUCLEOTIDE SEQUENCE</scope>
    <source>
        <strain evidence="1">Dsil-2018</strain>
    </source>
</reference>
<gene>
    <name evidence="1" type="ORF">HPB49_006650</name>
</gene>